<feature type="transmembrane region" description="Helical" evidence="1">
    <location>
        <begin position="7"/>
        <end position="40"/>
    </location>
</feature>
<evidence type="ECO:0008006" key="4">
    <source>
        <dbReference type="Google" id="ProtNLM"/>
    </source>
</evidence>
<reference evidence="2 3" key="1">
    <citation type="submission" date="2020-08" db="EMBL/GenBank/DDBJ databases">
        <title>Genomic Encyclopedia of Type Strains, Phase IV (KMG-IV): sequencing the most valuable type-strain genomes for metagenomic binning, comparative biology and taxonomic classification.</title>
        <authorList>
            <person name="Goeker M."/>
        </authorList>
    </citation>
    <scope>NUCLEOTIDE SEQUENCE [LARGE SCALE GENOMIC DNA]</scope>
    <source>
        <strain evidence="2 3">DSM 12706</strain>
    </source>
</reference>
<sequence length="151" mass="16362">MQYWIAAFAAALVVVIGYAAGPVGAIVAIVAFSVALFLLWAYNLGFNGAWTGFGLDRFTAPFWKAENWDRFGTIFADREKVVKAGTVAVVLIALSLVLPANQVALAVAVVAAWYVFQVYRANKPVVTKSTTLDPQVYGTTSEARKEISRIN</sequence>
<keyword evidence="1" id="KW-0812">Transmembrane</keyword>
<keyword evidence="1" id="KW-0472">Membrane</keyword>
<gene>
    <name evidence="2" type="ORF">HNR60_002865</name>
</gene>
<proteinExistence type="predicted"/>
<evidence type="ECO:0000313" key="3">
    <source>
        <dbReference type="Proteomes" id="UP000542353"/>
    </source>
</evidence>
<accession>A0A7W7Z515</accession>
<comment type="caution">
    <text evidence="2">The sequence shown here is derived from an EMBL/GenBank/DDBJ whole genome shotgun (WGS) entry which is preliminary data.</text>
</comment>
<keyword evidence="3" id="KW-1185">Reference proteome</keyword>
<dbReference type="RefSeq" id="WP_184258510.1">
    <property type="nucleotide sequence ID" value="NZ_JACHIH010000017.1"/>
</dbReference>
<evidence type="ECO:0000256" key="1">
    <source>
        <dbReference type="SAM" id="Phobius"/>
    </source>
</evidence>
<dbReference type="Proteomes" id="UP000542353">
    <property type="component" value="Unassembled WGS sequence"/>
</dbReference>
<dbReference type="EMBL" id="JACHIH010000017">
    <property type="protein sequence ID" value="MBB5048104.1"/>
    <property type="molecule type" value="Genomic_DNA"/>
</dbReference>
<feature type="transmembrane region" description="Helical" evidence="1">
    <location>
        <begin position="87"/>
        <end position="116"/>
    </location>
</feature>
<organism evidence="2 3">
    <name type="scientific">Rhodopseudomonas rhenobacensis</name>
    <dbReference type="NCBI Taxonomy" id="87461"/>
    <lineage>
        <taxon>Bacteria</taxon>
        <taxon>Pseudomonadati</taxon>
        <taxon>Pseudomonadota</taxon>
        <taxon>Alphaproteobacteria</taxon>
        <taxon>Hyphomicrobiales</taxon>
        <taxon>Nitrobacteraceae</taxon>
        <taxon>Rhodopseudomonas</taxon>
    </lineage>
</organism>
<protein>
    <recommendedName>
        <fullName evidence="4">Transmembrane protein</fullName>
    </recommendedName>
</protein>
<keyword evidence="1" id="KW-1133">Transmembrane helix</keyword>
<name>A0A7W7Z515_9BRAD</name>
<dbReference type="AlphaFoldDB" id="A0A7W7Z515"/>
<evidence type="ECO:0000313" key="2">
    <source>
        <dbReference type="EMBL" id="MBB5048104.1"/>
    </source>
</evidence>